<evidence type="ECO:0000256" key="1">
    <source>
        <dbReference type="SAM" id="Phobius"/>
    </source>
</evidence>
<reference evidence="2" key="1">
    <citation type="submission" date="2023-06" db="EMBL/GenBank/DDBJ databases">
        <title>Genome-scale phylogeny and comparative genomics of the fungal order Sordariales.</title>
        <authorList>
            <consortium name="Lawrence Berkeley National Laboratory"/>
            <person name="Hensen N."/>
            <person name="Bonometti L."/>
            <person name="Westerberg I."/>
            <person name="Brannstrom I.O."/>
            <person name="Guillou S."/>
            <person name="Cros-Aarteil S."/>
            <person name="Calhoun S."/>
            <person name="Haridas S."/>
            <person name="Kuo A."/>
            <person name="Mondo S."/>
            <person name="Pangilinan J."/>
            <person name="Riley R."/>
            <person name="Labutti K."/>
            <person name="Andreopoulos B."/>
            <person name="Lipzen A."/>
            <person name="Chen C."/>
            <person name="Yanf M."/>
            <person name="Daum C."/>
            <person name="Ng V."/>
            <person name="Clum A."/>
            <person name="Steindorff A."/>
            <person name="Ohm R."/>
            <person name="Martin F."/>
            <person name="Silar P."/>
            <person name="Natvig D."/>
            <person name="Lalanne C."/>
            <person name="Gautier V."/>
            <person name="Ament-Velasquez S.L."/>
            <person name="Kruys A."/>
            <person name="Hutchinson M.I."/>
            <person name="Powell A.J."/>
            <person name="Barry K."/>
            <person name="Miller A.N."/>
            <person name="Grigoriev I.V."/>
            <person name="Debuchy R."/>
            <person name="Gladieux P."/>
            <person name="Thoren M.H."/>
            <person name="Johannesson H."/>
        </authorList>
    </citation>
    <scope>NUCLEOTIDE SEQUENCE</scope>
    <source>
        <strain evidence="2">PSN4</strain>
    </source>
</reference>
<name>A0AAJ0B6Y0_9PEZI</name>
<feature type="transmembrane region" description="Helical" evidence="1">
    <location>
        <begin position="318"/>
        <end position="340"/>
    </location>
</feature>
<feature type="transmembrane region" description="Helical" evidence="1">
    <location>
        <begin position="72"/>
        <end position="91"/>
    </location>
</feature>
<keyword evidence="1" id="KW-1133">Transmembrane helix</keyword>
<protein>
    <submittedName>
        <fullName evidence="2">Uncharacterized protein</fullName>
    </submittedName>
</protein>
<evidence type="ECO:0000313" key="3">
    <source>
        <dbReference type="Proteomes" id="UP001239445"/>
    </source>
</evidence>
<proteinExistence type="predicted"/>
<evidence type="ECO:0000313" key="2">
    <source>
        <dbReference type="EMBL" id="KAK1752806.1"/>
    </source>
</evidence>
<dbReference type="AlphaFoldDB" id="A0AAJ0B6Y0"/>
<keyword evidence="1" id="KW-0812">Transmembrane</keyword>
<organism evidence="2 3">
    <name type="scientific">Echria macrotheca</name>
    <dbReference type="NCBI Taxonomy" id="438768"/>
    <lineage>
        <taxon>Eukaryota</taxon>
        <taxon>Fungi</taxon>
        <taxon>Dikarya</taxon>
        <taxon>Ascomycota</taxon>
        <taxon>Pezizomycotina</taxon>
        <taxon>Sordariomycetes</taxon>
        <taxon>Sordariomycetidae</taxon>
        <taxon>Sordariales</taxon>
        <taxon>Schizotheciaceae</taxon>
        <taxon>Echria</taxon>
    </lineage>
</organism>
<gene>
    <name evidence="2" type="ORF">QBC47DRAFT_416421</name>
</gene>
<sequence>MAPINPHPFYGGILGLANSSSITLPEGLSNHGDPTIVCRPADWADVASFFLINYVAHAATVVTNPGEKLPSVLFTTLLAVLFPVIGVLRGLRAIKSVAFNAKSELQKAAWAGALCTIQEEKWAHPFLTKHKVHGTYPRRGLYVFRDVQPDEKFEDDKLGDGLISRKFALNVSKRFSKRINQALSRDRTQDEESPTKVTTISYNYNVAKILISIVQTIYAVKTAYETRGNQLELYGFAAFGLTVVPYAAMSIVNLVANLFCPSFPTMYMVRQNGVSNYKDRGFDGFVATIKSPPTSKAGSSEVKRDFAFQEKGQRMSPWLWVISIGIGLLPVIAIAGYSHLKLGQSTLAQRVWIMTWLLLGVFFSPFDYFMVLLIKKHQQRVFFPKMKEEAKPFMDAMKNFTSQWDAMASTLRQYLDHTRPLTDHGEVDETLAVAGTDEEAVEKTAREAIYEYVDAVVSSLKAGVAITSQGLVDTPMAVPATSEAGVDRPAGPDPTPQTRLDSWKDLASRVKSLMDKHQNFAPELLRLMLEQEPSPTRSENQPARTAAGIYLSPAPEITIGQDNADSQPQFTLDQFTEQIEQIRNSRSTLENGFVRCQSEAFSRFDNSWTSYGIMFLYALLSVPAIGGFVVVGQMILEYGVCKRIVA</sequence>
<feature type="transmembrane region" description="Helical" evidence="1">
    <location>
        <begin position="206"/>
        <end position="224"/>
    </location>
</feature>
<feature type="transmembrane region" description="Helical" evidence="1">
    <location>
        <begin position="611"/>
        <end position="636"/>
    </location>
</feature>
<feature type="transmembrane region" description="Helical" evidence="1">
    <location>
        <begin position="236"/>
        <end position="260"/>
    </location>
</feature>
<dbReference type="EMBL" id="MU839839">
    <property type="protein sequence ID" value="KAK1752806.1"/>
    <property type="molecule type" value="Genomic_DNA"/>
</dbReference>
<accession>A0AAJ0B6Y0</accession>
<keyword evidence="1" id="KW-0472">Membrane</keyword>
<keyword evidence="3" id="KW-1185">Reference proteome</keyword>
<dbReference type="Proteomes" id="UP001239445">
    <property type="component" value="Unassembled WGS sequence"/>
</dbReference>
<feature type="transmembrane region" description="Helical" evidence="1">
    <location>
        <begin position="352"/>
        <end position="374"/>
    </location>
</feature>
<comment type="caution">
    <text evidence="2">The sequence shown here is derived from an EMBL/GenBank/DDBJ whole genome shotgun (WGS) entry which is preliminary data.</text>
</comment>